<dbReference type="AlphaFoldDB" id="A0A378XT55"/>
<evidence type="ECO:0000259" key="1">
    <source>
        <dbReference type="Pfam" id="PF01965"/>
    </source>
</evidence>
<dbReference type="EMBL" id="UGSC01000001">
    <property type="protein sequence ID" value="SUA66833.1"/>
    <property type="molecule type" value="Genomic_DNA"/>
</dbReference>
<dbReference type="RefSeq" id="WP_019686333.1">
    <property type="nucleotide sequence ID" value="NZ_CP036496.1"/>
</dbReference>
<reference evidence="2 3" key="1">
    <citation type="submission" date="2018-06" db="EMBL/GenBank/DDBJ databases">
        <authorList>
            <consortium name="Pathogen Informatics"/>
            <person name="Doyle S."/>
        </authorList>
    </citation>
    <scope>NUCLEOTIDE SEQUENCE [LARGE SCALE GENOMIC DNA]</scope>
    <source>
        <strain evidence="2 3">NCTC10343</strain>
    </source>
</reference>
<dbReference type="GO" id="GO:0008233">
    <property type="term" value="F:peptidase activity"/>
    <property type="evidence" value="ECO:0007669"/>
    <property type="project" value="UniProtKB-KW"/>
</dbReference>
<dbReference type="GO" id="GO:0006508">
    <property type="term" value="P:proteolysis"/>
    <property type="evidence" value="ECO:0007669"/>
    <property type="project" value="UniProtKB-KW"/>
</dbReference>
<keyword evidence="2" id="KW-0326">Glycosidase</keyword>
<dbReference type="Gene3D" id="3.40.50.880">
    <property type="match status" value="1"/>
</dbReference>
<protein>
    <submittedName>
        <fullName evidence="2">Intracellular protease 1 Intracellular protease I</fullName>
        <ecNumber evidence="2">3.2.-.-</ecNumber>
    </submittedName>
</protein>
<organism evidence="2 3">
    <name type="scientific">Paenibacillus polymyxa</name>
    <name type="common">Bacillus polymyxa</name>
    <dbReference type="NCBI Taxonomy" id="1406"/>
    <lineage>
        <taxon>Bacteria</taxon>
        <taxon>Bacillati</taxon>
        <taxon>Bacillota</taxon>
        <taxon>Bacilli</taxon>
        <taxon>Bacillales</taxon>
        <taxon>Paenibacillaceae</taxon>
        <taxon>Paenibacillus</taxon>
    </lineage>
</organism>
<keyword evidence="2" id="KW-0645">Protease</keyword>
<sequence>MKSHVLIYDGYVSFEIMLATYFMKTKGDIVTIGVTKEPVISYEDFKVTPAVALDEVAAEDIQLLIIPGGDNTQLKTNKQLLALIHTLNNDHKVIATICSATELLELAGVSPKNHVSHPSGLEIHKNIISAKPNKYVDFAIEIGKIMNIYTDDEDFNETIDFFKLFKDS</sequence>
<dbReference type="GO" id="GO:0016798">
    <property type="term" value="F:hydrolase activity, acting on glycosyl bonds"/>
    <property type="evidence" value="ECO:0007669"/>
    <property type="project" value="UniProtKB-KW"/>
</dbReference>
<dbReference type="EC" id="3.2.-.-" evidence="2"/>
<dbReference type="Proteomes" id="UP000254400">
    <property type="component" value="Unassembled WGS sequence"/>
</dbReference>
<feature type="domain" description="DJ-1/PfpI" evidence="1">
    <location>
        <begin position="4"/>
        <end position="119"/>
    </location>
</feature>
<proteinExistence type="predicted"/>
<dbReference type="GeneID" id="93349895"/>
<dbReference type="SUPFAM" id="SSF52317">
    <property type="entry name" value="Class I glutamine amidotransferase-like"/>
    <property type="match status" value="1"/>
</dbReference>
<evidence type="ECO:0000313" key="3">
    <source>
        <dbReference type="Proteomes" id="UP000254400"/>
    </source>
</evidence>
<dbReference type="InterPro" id="IPR029062">
    <property type="entry name" value="Class_I_gatase-like"/>
</dbReference>
<name>A0A378XT55_PAEPO</name>
<dbReference type="Pfam" id="PF01965">
    <property type="entry name" value="DJ-1_PfpI"/>
    <property type="match status" value="1"/>
</dbReference>
<gene>
    <name evidence="2" type="primary">thiJ</name>
    <name evidence="2" type="ORF">NCTC10343_01094</name>
</gene>
<evidence type="ECO:0000313" key="2">
    <source>
        <dbReference type="EMBL" id="SUA66833.1"/>
    </source>
</evidence>
<accession>A0A378XT55</accession>
<keyword evidence="2" id="KW-0378">Hydrolase</keyword>
<dbReference type="InterPro" id="IPR002818">
    <property type="entry name" value="DJ-1/PfpI"/>
</dbReference>